<proteinExistence type="predicted"/>
<keyword evidence="4" id="KW-1185">Reference proteome</keyword>
<sequence>MSSRVPRRAVLSMFALATAGTVAAAHTLREKLLRPGRLAAEAPVPLEAVEPLANVTAQLPSISEENRLPGSRNWIPDQNIRRASADGYGHIMGYASTTSAGHGETVDFHISVRSARTYRVSVFRIGHYGGLGARLMTTSAALTGRRQAAPVTDAATGAISCSWARSWSIRIPASWRSGLYQAVFTTDDGYRSSTPFTVREPERASALLCVIPFTTYQAYNMWPKDGRTGKDLYRGYLPTGAIGGTATRALKVSFDRPYAGSGAPAWFNMDTAFVRWAEERGYDITYASSLDLHDGTVDPARYRAVFFPGHDEYWSEPMYASASRAVAAGRNLAFLGANNVYYHVRMERSPQGRPDRLMACYKTTTDPAPDEAGPTTIWRSIRPDRSLAEQRLLGIQFNGIVKEPTPLVVRQPGHWLWRGTGVRDGEQFPRLVGVEADGYDAASPAPEGRRTLLAESRYQDSKQAKTKIQQTAVTEHAGGGMVFMAGTFHWPLTLVDDDIYARNAVKANAVTKAKIRRATANLVSRMTAGAPR</sequence>
<protein>
    <recommendedName>
        <fullName evidence="2">N,N-dimethylformamidase beta subunit-like C-terminal domain-containing protein</fullName>
    </recommendedName>
</protein>
<organism evidence="3 4">
    <name type="scientific">Streptomyces tsukubensis (strain DSM 42081 / NBRC 108919 / NRRL 18488 / 9993)</name>
    <dbReference type="NCBI Taxonomy" id="1114943"/>
    <lineage>
        <taxon>Bacteria</taxon>
        <taxon>Bacillati</taxon>
        <taxon>Actinomycetota</taxon>
        <taxon>Actinomycetes</taxon>
        <taxon>Kitasatosporales</taxon>
        <taxon>Streptomycetaceae</taxon>
        <taxon>Streptomyces</taxon>
    </lineage>
</organism>
<dbReference type="InterPro" id="IPR006311">
    <property type="entry name" value="TAT_signal"/>
</dbReference>
<evidence type="ECO:0000313" key="3">
    <source>
        <dbReference type="EMBL" id="QKM69310.1"/>
    </source>
</evidence>
<feature type="signal peptide" evidence="1">
    <location>
        <begin position="1"/>
        <end position="24"/>
    </location>
</feature>
<feature type="chain" id="PRO_5038559177" description="N,N-dimethylformamidase beta subunit-like C-terminal domain-containing protein" evidence="1">
    <location>
        <begin position="25"/>
        <end position="532"/>
    </location>
</feature>
<dbReference type="AlphaFoldDB" id="A0A7G3UJF5"/>
<gene>
    <name evidence="3" type="ORF">STSU_021200</name>
</gene>
<dbReference type="Proteomes" id="UP000005940">
    <property type="component" value="Chromosome"/>
</dbReference>
<dbReference type="PROSITE" id="PS51318">
    <property type="entry name" value="TAT"/>
    <property type="match status" value="1"/>
</dbReference>
<dbReference type="InterPro" id="IPR046540">
    <property type="entry name" value="DMFA2_C"/>
</dbReference>
<dbReference type="Pfam" id="PF20254">
    <property type="entry name" value="DMFA2_C"/>
    <property type="match status" value="1"/>
</dbReference>
<name>A0A7G3UJF5_STRT9</name>
<keyword evidence="1" id="KW-0732">Signal</keyword>
<feature type="domain" description="N,N-dimethylformamidase beta subunit-like C-terminal" evidence="2">
    <location>
        <begin position="119"/>
        <end position="495"/>
    </location>
</feature>
<evidence type="ECO:0000256" key="1">
    <source>
        <dbReference type="SAM" id="SignalP"/>
    </source>
</evidence>
<dbReference type="EMBL" id="CP029159">
    <property type="protein sequence ID" value="QKM69310.1"/>
    <property type="molecule type" value="Genomic_DNA"/>
</dbReference>
<dbReference type="RefSeq" id="WP_040915934.1">
    <property type="nucleotide sequence ID" value="NZ_CP029159.1"/>
</dbReference>
<evidence type="ECO:0000313" key="4">
    <source>
        <dbReference type="Proteomes" id="UP000005940"/>
    </source>
</evidence>
<evidence type="ECO:0000259" key="2">
    <source>
        <dbReference type="Pfam" id="PF20254"/>
    </source>
</evidence>
<reference evidence="3 4" key="1">
    <citation type="journal article" date="2012" name="J. Bacteriol.">
        <title>Draft genome of Streptomyces tsukubaensis NRRL 18488, the producer of the clinically important immunosuppressant tacrolimus (FK506).</title>
        <authorList>
            <person name="Barreiro C."/>
            <person name="Prieto C."/>
            <person name="Sola-Landa A."/>
            <person name="Solera E."/>
            <person name="Martinez-Castro M."/>
            <person name="Perez-Redondo R."/>
            <person name="Garcia-Estrada C."/>
            <person name="Aparicio J.F."/>
            <person name="Fernandez-Martinez L.T."/>
            <person name="Santos-Aberturas J."/>
            <person name="Salehi-Najafabadi Z."/>
            <person name="Rodriguez-Garcia A."/>
            <person name="Tauch A."/>
            <person name="Martin J.F."/>
        </authorList>
    </citation>
    <scope>NUCLEOTIDE SEQUENCE [LARGE SCALE GENOMIC DNA]</scope>
    <source>
        <strain evidence="4">DSM 42081 / NBRC 108919 / NRRL 18488 / 9993</strain>
    </source>
</reference>
<accession>A0A7G3UJF5</accession>